<sequence length="175" mass="19882">MKKITSILLALMLVLTGCTASISDYKSSQPKFDLFGYFSGKTTAWGMLQDYKGKQTRRFTVDIVGTVKNDTLTLVEDFVFDDGETQQRIWTIKKQADGRYTGTAGDVIGEAQGVEVGNALQWQYTLAIPVDDSVYNIKFNDWMYRQDEKHMFNVATMTKFGFEVGKVTLFFQKDD</sequence>
<dbReference type="OrthoDB" id="5296954at2"/>
<evidence type="ECO:0008006" key="4">
    <source>
        <dbReference type="Google" id="ProtNLM"/>
    </source>
</evidence>
<proteinExistence type="predicted"/>
<dbReference type="InterPro" id="IPR024409">
    <property type="entry name" value="DUF3833"/>
</dbReference>
<dbReference type="EMBL" id="MSCJ01000003">
    <property type="protein sequence ID" value="PQJ62444.1"/>
    <property type="molecule type" value="Genomic_DNA"/>
</dbReference>
<name>A0A2S7VJU4_PHOAN</name>
<dbReference type="Proteomes" id="UP000238730">
    <property type="component" value="Unassembled WGS sequence"/>
</dbReference>
<dbReference type="AlphaFoldDB" id="A0A2S7VJU4"/>
<evidence type="ECO:0000256" key="1">
    <source>
        <dbReference type="SAM" id="SignalP"/>
    </source>
</evidence>
<dbReference type="RefSeq" id="WP_105062251.1">
    <property type="nucleotide sequence ID" value="NZ_MSCJ01000003.1"/>
</dbReference>
<feature type="chain" id="PRO_5015466163" description="DUF3833 domain-containing protein" evidence="1">
    <location>
        <begin position="21"/>
        <end position="175"/>
    </location>
</feature>
<evidence type="ECO:0000313" key="3">
    <source>
        <dbReference type="Proteomes" id="UP000238730"/>
    </source>
</evidence>
<feature type="signal peptide" evidence="1">
    <location>
        <begin position="1"/>
        <end position="20"/>
    </location>
</feature>
<reference evidence="2 3" key="1">
    <citation type="submission" date="2016-12" db="EMBL/GenBank/DDBJ databases">
        <title>Diversity of luminous bacteria.</title>
        <authorList>
            <person name="Yoshizawa S."/>
            <person name="Kogure K."/>
        </authorList>
    </citation>
    <scope>NUCLEOTIDE SEQUENCE [LARGE SCALE GENOMIC DNA]</scope>
    <source>
        <strain evidence="2 3">LC1-200</strain>
    </source>
</reference>
<dbReference type="Pfam" id="PF12915">
    <property type="entry name" value="DUF3833"/>
    <property type="match status" value="1"/>
</dbReference>
<protein>
    <recommendedName>
        <fullName evidence="4">DUF3833 domain-containing protein</fullName>
    </recommendedName>
</protein>
<organism evidence="2 3">
    <name type="scientific">Photobacterium angustum</name>
    <dbReference type="NCBI Taxonomy" id="661"/>
    <lineage>
        <taxon>Bacteria</taxon>
        <taxon>Pseudomonadati</taxon>
        <taxon>Pseudomonadota</taxon>
        <taxon>Gammaproteobacteria</taxon>
        <taxon>Vibrionales</taxon>
        <taxon>Vibrionaceae</taxon>
        <taxon>Photobacterium</taxon>
    </lineage>
</organism>
<keyword evidence="1" id="KW-0732">Signal</keyword>
<evidence type="ECO:0000313" key="2">
    <source>
        <dbReference type="EMBL" id="PQJ62444.1"/>
    </source>
</evidence>
<dbReference type="PROSITE" id="PS51257">
    <property type="entry name" value="PROKAR_LIPOPROTEIN"/>
    <property type="match status" value="1"/>
</dbReference>
<comment type="caution">
    <text evidence="2">The sequence shown here is derived from an EMBL/GenBank/DDBJ whole genome shotgun (WGS) entry which is preliminary data.</text>
</comment>
<gene>
    <name evidence="2" type="ORF">BTO08_19630</name>
</gene>
<accession>A0A2S7VJU4</accession>